<dbReference type="RefSeq" id="WP_135269101.1">
    <property type="nucleotide sequence ID" value="NZ_CP038436.1"/>
</dbReference>
<dbReference type="Pfam" id="PF07228">
    <property type="entry name" value="SpoIIE"/>
    <property type="match status" value="1"/>
</dbReference>
<dbReference type="SUPFAM" id="SSF81606">
    <property type="entry name" value="PP2C-like"/>
    <property type="match status" value="1"/>
</dbReference>
<dbReference type="PANTHER" id="PTHR43156:SF2">
    <property type="entry name" value="STAGE II SPORULATION PROTEIN E"/>
    <property type="match status" value="1"/>
</dbReference>
<dbReference type="Gene3D" id="3.60.40.10">
    <property type="entry name" value="PPM-type phosphatase domain"/>
    <property type="match status" value="1"/>
</dbReference>
<dbReference type="Proteomes" id="UP000294853">
    <property type="component" value="Chromosome"/>
</dbReference>
<dbReference type="GO" id="GO:0016791">
    <property type="term" value="F:phosphatase activity"/>
    <property type="evidence" value="ECO:0007669"/>
    <property type="project" value="TreeGrafter"/>
</dbReference>
<evidence type="ECO:0000313" key="4">
    <source>
        <dbReference type="EMBL" id="QBX57116.1"/>
    </source>
</evidence>
<dbReference type="OrthoDB" id="4935951at2"/>
<name>A0A4P7IIC4_9ACTN</name>
<organism evidence="4 5">
    <name type="scientific">Nocardioides seonyuensis</name>
    <dbReference type="NCBI Taxonomy" id="2518371"/>
    <lineage>
        <taxon>Bacteria</taxon>
        <taxon>Bacillati</taxon>
        <taxon>Actinomycetota</taxon>
        <taxon>Actinomycetes</taxon>
        <taxon>Propionibacteriales</taxon>
        <taxon>Nocardioidaceae</taxon>
        <taxon>Nocardioides</taxon>
    </lineage>
</organism>
<dbReference type="InterPro" id="IPR052016">
    <property type="entry name" value="Bact_Sigma-Reg"/>
</dbReference>
<dbReference type="SMART" id="SM00331">
    <property type="entry name" value="PP2C_SIG"/>
    <property type="match status" value="1"/>
</dbReference>
<dbReference type="KEGG" id="nsn:EXE58_17895"/>
<evidence type="ECO:0000256" key="1">
    <source>
        <dbReference type="ARBA" id="ARBA00022801"/>
    </source>
</evidence>
<evidence type="ECO:0000313" key="5">
    <source>
        <dbReference type="Proteomes" id="UP000294853"/>
    </source>
</evidence>
<dbReference type="PANTHER" id="PTHR43156">
    <property type="entry name" value="STAGE II SPORULATION PROTEIN E-RELATED"/>
    <property type="match status" value="1"/>
</dbReference>
<accession>A0A4P7IIC4</accession>
<keyword evidence="2" id="KW-0472">Membrane</keyword>
<dbReference type="EMBL" id="CP038436">
    <property type="protein sequence ID" value="QBX57116.1"/>
    <property type="molecule type" value="Genomic_DNA"/>
</dbReference>
<dbReference type="InterPro" id="IPR001932">
    <property type="entry name" value="PPM-type_phosphatase-like_dom"/>
</dbReference>
<gene>
    <name evidence="4" type="ORF">EXE58_17895</name>
</gene>
<feature type="transmembrane region" description="Helical" evidence="2">
    <location>
        <begin position="102"/>
        <end position="118"/>
    </location>
</feature>
<keyword evidence="1" id="KW-0378">Hydrolase</keyword>
<keyword evidence="2" id="KW-1133">Transmembrane helix</keyword>
<proteinExistence type="predicted"/>
<protein>
    <submittedName>
        <fullName evidence="4">Serine/threonine-protein phosphatase</fullName>
    </submittedName>
</protein>
<reference evidence="4 5" key="1">
    <citation type="submission" date="2019-03" db="EMBL/GenBank/DDBJ databases">
        <title>Three New Species of Nocardioides, Nocardioides euryhalodurans sp. nov., Nocardioides seonyuensis sp. nov. and Nocardioides eburneoflavus sp. nov. Iolated from Soil.</title>
        <authorList>
            <person name="Roh S.G."/>
            <person name="Lee C."/>
            <person name="Kim M.-K."/>
            <person name="Kim S.B."/>
        </authorList>
    </citation>
    <scope>NUCLEOTIDE SEQUENCE [LARGE SCALE GENOMIC DNA]</scope>
    <source>
        <strain evidence="4 5">MMS17-SY207-3</strain>
    </source>
</reference>
<feature type="transmembrane region" description="Helical" evidence="2">
    <location>
        <begin position="32"/>
        <end position="49"/>
    </location>
</feature>
<evidence type="ECO:0000259" key="3">
    <source>
        <dbReference type="SMART" id="SM00331"/>
    </source>
</evidence>
<evidence type="ECO:0000256" key="2">
    <source>
        <dbReference type="SAM" id="Phobius"/>
    </source>
</evidence>
<sequence>MPTVLGTSRQRLNAHVQQRIEGWRTGSRGSQLFVLFLLMALAGLTLLLARSTTDLVPLTVWSLWLLVGMMTLRFGPLLVLCAVVMVCSTYAAQMVGLDGQRVVMSLLTLALASILVLFQSSRQRSGLPVALSEAVLTQLRDRLQAQGVMPELPHGWVAESATLTAHGTSYAGDFFLAEVADGRHLEMVLVDVCGKGMSVGPQALQFSGALGGLLGVMPPADLMRAANTFLIRQNAEESFATAVHLLIDLQSGTYAITSAGHPPALHWRRNPGGWFVDNARGMALGVIDDVDHEPSWGQIAPGEALMFYTDGVVEKRDADLDVGIEWLRQTAMLAVDSHGFPGLPRRILRKVRGGNDDRAVLVLRRLEN</sequence>
<dbReference type="AlphaFoldDB" id="A0A4P7IIC4"/>
<dbReference type="InterPro" id="IPR036457">
    <property type="entry name" value="PPM-type-like_dom_sf"/>
</dbReference>
<keyword evidence="2" id="KW-0812">Transmembrane</keyword>
<keyword evidence="5" id="KW-1185">Reference proteome</keyword>
<feature type="domain" description="PPM-type phosphatase" evidence="3">
    <location>
        <begin position="152"/>
        <end position="365"/>
    </location>
</feature>